<evidence type="ECO:0000256" key="6">
    <source>
        <dbReference type="ARBA" id="ARBA00023136"/>
    </source>
</evidence>
<comment type="similarity">
    <text evidence="2">Belongs to the COA8 family.</text>
</comment>
<keyword evidence="6" id="KW-0472">Membrane</keyword>
<sequence length="220" mass="24119">MIEPNPQNNAIKVRLKRPSLRSSAPIVAVHNGADAMEQLLALIAPHCPACQGLQATGRSSGRQRAAGAPDYSGAGRGRGGLNRAAGRAVPLAPHCARHPEKRDGFTAALPAGGRRHPGVEPGVLGGAQWQFFAGWYGGCGISGFNWGKKAQFVKERTCEAKPQLNADEMSEFYREFLNANWQNHVKYNFEWYRRNFALLGLALRVSLEGRFRLKYMTNSC</sequence>
<evidence type="ECO:0000256" key="1">
    <source>
        <dbReference type="ARBA" id="ARBA00004443"/>
    </source>
</evidence>
<dbReference type="GO" id="GO:0005743">
    <property type="term" value="C:mitochondrial inner membrane"/>
    <property type="evidence" value="ECO:0007669"/>
    <property type="project" value="UniProtKB-SubCell"/>
</dbReference>
<gene>
    <name evidence="8" type="ORF">D910_04059</name>
</gene>
<accession>U4U2U4</accession>
<protein>
    <submittedName>
        <fullName evidence="8">Uncharacterized protein</fullName>
    </submittedName>
</protein>
<dbReference type="InterPro" id="IPR018796">
    <property type="entry name" value="COA8"/>
</dbReference>
<evidence type="ECO:0000313" key="9">
    <source>
        <dbReference type="Proteomes" id="UP000030742"/>
    </source>
</evidence>
<dbReference type="GO" id="GO:0097193">
    <property type="term" value="P:intrinsic apoptotic signaling pathway"/>
    <property type="evidence" value="ECO:0007669"/>
    <property type="project" value="InterPro"/>
</dbReference>
<dbReference type="PANTHER" id="PTHR31107:SF2">
    <property type="entry name" value="CYTOCHROME C OXIDASE ASSEMBLY FACTOR 8"/>
    <property type="match status" value="1"/>
</dbReference>
<evidence type="ECO:0000256" key="7">
    <source>
        <dbReference type="SAM" id="MobiDB-lite"/>
    </source>
</evidence>
<evidence type="ECO:0000256" key="3">
    <source>
        <dbReference type="ARBA" id="ARBA00022792"/>
    </source>
</evidence>
<dbReference type="Proteomes" id="UP000030742">
    <property type="component" value="Unassembled WGS sequence"/>
</dbReference>
<keyword evidence="5" id="KW-0496">Mitochondrion</keyword>
<evidence type="ECO:0000313" key="8">
    <source>
        <dbReference type="EMBL" id="ERL86653.1"/>
    </source>
</evidence>
<dbReference type="EMBL" id="KB631843">
    <property type="protein sequence ID" value="ERL86653.1"/>
    <property type="molecule type" value="Genomic_DNA"/>
</dbReference>
<dbReference type="PANTHER" id="PTHR31107">
    <property type="entry name" value="APOPTOGENIC PROTEIN 1, MITOCHONDRIAL"/>
    <property type="match status" value="1"/>
</dbReference>
<name>U4U2U4_DENPD</name>
<dbReference type="AlphaFoldDB" id="U4U2U4"/>
<evidence type="ECO:0000256" key="5">
    <source>
        <dbReference type="ARBA" id="ARBA00023128"/>
    </source>
</evidence>
<reference evidence="8 9" key="1">
    <citation type="journal article" date="2013" name="Genome Biol.">
        <title>Draft genome of the mountain pine beetle, Dendroctonus ponderosae Hopkins, a major forest pest.</title>
        <authorList>
            <person name="Keeling C.I."/>
            <person name="Yuen M.M."/>
            <person name="Liao N.Y."/>
            <person name="Docking T.R."/>
            <person name="Chan S.K."/>
            <person name="Taylor G.A."/>
            <person name="Palmquist D.L."/>
            <person name="Jackman S.D."/>
            <person name="Nguyen A."/>
            <person name="Li M."/>
            <person name="Henderson H."/>
            <person name="Janes J.K."/>
            <person name="Zhao Y."/>
            <person name="Pandoh P."/>
            <person name="Moore R."/>
            <person name="Sperling F.A."/>
            <person name="Huber D.P."/>
            <person name="Birol I."/>
            <person name="Jones S.J."/>
            <person name="Bohlmann J."/>
        </authorList>
    </citation>
    <scope>NUCLEOTIDE SEQUENCE</scope>
</reference>
<feature type="region of interest" description="Disordered" evidence="7">
    <location>
        <begin position="55"/>
        <end position="79"/>
    </location>
</feature>
<keyword evidence="3" id="KW-0999">Mitochondrion inner membrane</keyword>
<evidence type="ECO:0000256" key="4">
    <source>
        <dbReference type="ARBA" id="ARBA00022946"/>
    </source>
</evidence>
<comment type="subcellular location">
    <subcellularLocation>
        <location evidence="1">Mitochondrion inner membrane</location>
        <topology evidence="1">Peripheral membrane protein</topology>
        <orientation evidence="1">Matrix side</orientation>
    </subcellularLocation>
</comment>
<dbReference type="OrthoDB" id="6246201at2759"/>
<dbReference type="Pfam" id="PF10231">
    <property type="entry name" value="COA8"/>
    <property type="match status" value="1"/>
</dbReference>
<organism evidence="8 9">
    <name type="scientific">Dendroctonus ponderosae</name>
    <name type="common">Mountain pine beetle</name>
    <dbReference type="NCBI Taxonomy" id="77166"/>
    <lineage>
        <taxon>Eukaryota</taxon>
        <taxon>Metazoa</taxon>
        <taxon>Ecdysozoa</taxon>
        <taxon>Arthropoda</taxon>
        <taxon>Hexapoda</taxon>
        <taxon>Insecta</taxon>
        <taxon>Pterygota</taxon>
        <taxon>Neoptera</taxon>
        <taxon>Endopterygota</taxon>
        <taxon>Coleoptera</taxon>
        <taxon>Polyphaga</taxon>
        <taxon>Cucujiformia</taxon>
        <taxon>Curculionidae</taxon>
        <taxon>Scolytinae</taxon>
        <taxon>Dendroctonus</taxon>
    </lineage>
</organism>
<keyword evidence="4" id="KW-0809">Transit peptide</keyword>
<proteinExistence type="inferred from homology"/>
<evidence type="ECO:0000256" key="2">
    <source>
        <dbReference type="ARBA" id="ARBA00005453"/>
    </source>
</evidence>